<feature type="transmembrane region" description="Helical" evidence="1">
    <location>
        <begin position="107"/>
        <end position="128"/>
    </location>
</feature>
<reference evidence="2 4" key="1">
    <citation type="submission" date="2016-02" db="EMBL/GenBank/DDBJ databases">
        <authorList>
            <person name="Holder M.E."/>
            <person name="Ajami N.J."/>
            <person name="Petrosino J.F."/>
        </authorList>
    </citation>
    <scope>NUCLEOTIDE SEQUENCE [LARGE SCALE GENOMIC DNA]</scope>
    <source>
        <strain evidence="2 4">CCUG 32990</strain>
    </source>
</reference>
<proteinExistence type="predicted"/>
<evidence type="ECO:0000313" key="5">
    <source>
        <dbReference type="Proteomes" id="UP000215539"/>
    </source>
</evidence>
<reference evidence="3 5" key="2">
    <citation type="submission" date="2017-06" db="EMBL/GenBank/DDBJ databases">
        <authorList>
            <consortium name="Pathogen Informatics"/>
        </authorList>
    </citation>
    <scope>NUCLEOTIDE SEQUENCE [LARGE SCALE GENOMIC DNA]</scope>
    <source>
        <strain evidence="3 5">NCTC12947</strain>
    </source>
</reference>
<keyword evidence="4" id="KW-1185">Reference proteome</keyword>
<sequence length="141" mass="16697">MKTLVFQFDNNYMFRLMQGAVWVDGQRLTIFKEKVKEKRVELPEGAKELVLTIEKYSSMPIAVANLPENQTHYFKVRSRVSNAFYVVAYVLFFGFLCLEFWHSKPDILLWLEGFMVVPFMILVYVQLFKRKGMIVVKRVEV</sequence>
<dbReference type="KEGG" id="chg:AXF12_02000"/>
<feature type="transmembrane region" description="Helical" evidence="1">
    <location>
        <begin position="83"/>
        <end position="101"/>
    </location>
</feature>
<evidence type="ECO:0000313" key="4">
    <source>
        <dbReference type="Proteomes" id="UP000065822"/>
    </source>
</evidence>
<keyword evidence="1" id="KW-1133">Transmembrane helix</keyword>
<dbReference type="Proteomes" id="UP000215539">
    <property type="component" value="Chromosome 1"/>
</dbReference>
<organism evidence="3 5">
    <name type="scientific">Capnocytophaga haemolytica</name>
    <dbReference type="NCBI Taxonomy" id="45243"/>
    <lineage>
        <taxon>Bacteria</taxon>
        <taxon>Pseudomonadati</taxon>
        <taxon>Bacteroidota</taxon>
        <taxon>Flavobacteriia</taxon>
        <taxon>Flavobacteriales</taxon>
        <taxon>Flavobacteriaceae</taxon>
        <taxon>Capnocytophaga</taxon>
    </lineage>
</organism>
<dbReference type="Proteomes" id="UP000065822">
    <property type="component" value="Chromosome"/>
</dbReference>
<gene>
    <name evidence="2" type="ORF">AXF12_02000</name>
    <name evidence="3" type="ORF">SAMEA44541418_01351</name>
</gene>
<dbReference type="EMBL" id="LT906449">
    <property type="protein sequence ID" value="SNV10697.1"/>
    <property type="molecule type" value="Genomic_DNA"/>
</dbReference>
<protein>
    <submittedName>
        <fullName evidence="3">Uncharacterized protein</fullName>
    </submittedName>
</protein>
<evidence type="ECO:0000313" key="3">
    <source>
        <dbReference type="EMBL" id="SNV10697.1"/>
    </source>
</evidence>
<evidence type="ECO:0000256" key="1">
    <source>
        <dbReference type="SAM" id="Phobius"/>
    </source>
</evidence>
<dbReference type="EMBL" id="CP014227">
    <property type="protein sequence ID" value="AMD84414.1"/>
    <property type="molecule type" value="Genomic_DNA"/>
</dbReference>
<dbReference type="AlphaFoldDB" id="A0AAX2GZJ5"/>
<accession>A0AAX2GZJ5</accession>
<dbReference type="RefSeq" id="WP_066427980.1">
    <property type="nucleotide sequence ID" value="NZ_CP014227.1"/>
</dbReference>
<evidence type="ECO:0000313" key="2">
    <source>
        <dbReference type="EMBL" id="AMD84414.1"/>
    </source>
</evidence>
<keyword evidence="1" id="KW-0812">Transmembrane</keyword>
<keyword evidence="1" id="KW-0472">Membrane</keyword>
<name>A0AAX2GZJ5_9FLAO</name>